<name>A0AAD3DFD5_9CHLO</name>
<reference evidence="3 4" key="1">
    <citation type="journal article" date="2021" name="Sci. Rep.">
        <title>Genome sequencing of the multicellular alga Astrephomene provides insights into convergent evolution of germ-soma differentiation.</title>
        <authorList>
            <person name="Yamashita S."/>
            <person name="Yamamoto K."/>
            <person name="Matsuzaki R."/>
            <person name="Suzuki S."/>
            <person name="Yamaguchi H."/>
            <person name="Hirooka S."/>
            <person name="Minakuchi Y."/>
            <person name="Miyagishima S."/>
            <person name="Kawachi M."/>
            <person name="Toyoda A."/>
            <person name="Nozaki H."/>
        </authorList>
    </citation>
    <scope>NUCLEOTIDE SEQUENCE [LARGE SCALE GENOMIC DNA]</scope>
    <source>
        <strain evidence="3 4">NIES-4017</strain>
    </source>
</reference>
<evidence type="ECO:0000313" key="3">
    <source>
        <dbReference type="EMBL" id="GFR40254.1"/>
    </source>
</evidence>
<feature type="region of interest" description="Disordered" evidence="1">
    <location>
        <begin position="249"/>
        <end position="297"/>
    </location>
</feature>
<comment type="caution">
    <text evidence="3">The sequence shown here is derived from an EMBL/GenBank/DDBJ whole genome shotgun (WGS) entry which is preliminary data.</text>
</comment>
<sequence length="297" mass="32087">MPCGAQLRLPFGARTVAPRRCVPLRRNAQRIPLMVRAGAEMPGSAPDEGPREVSLTYRFPGAGATFMLAGALKIMTIGWIATGAPRECVRTVAGQYAQFLLLPIGLLLCLVAKKIVDSGLHESRRFMAFLLAGTAFLYFGLYSVLYRYEPRTWHAQQRIQASASHSRALSPHAEELAAAGAPSSRRSNKFIIQRQLEGEYDARTAAYYARAPEMQMQEVEAQLQGLPAGMLQGAGGGAAAGAAEADELVGSSVAERRSSRGRGGPQSRRGRAAAQRRAVLSMYESTSRMPGLDDSEF</sequence>
<dbReference type="EMBL" id="BMAR01000001">
    <property type="protein sequence ID" value="GFR40254.1"/>
    <property type="molecule type" value="Genomic_DNA"/>
</dbReference>
<dbReference type="Proteomes" id="UP001054857">
    <property type="component" value="Unassembled WGS sequence"/>
</dbReference>
<organism evidence="3 4">
    <name type="scientific">Astrephomene gubernaculifera</name>
    <dbReference type="NCBI Taxonomy" id="47775"/>
    <lineage>
        <taxon>Eukaryota</taxon>
        <taxon>Viridiplantae</taxon>
        <taxon>Chlorophyta</taxon>
        <taxon>core chlorophytes</taxon>
        <taxon>Chlorophyceae</taxon>
        <taxon>CS clade</taxon>
        <taxon>Chlamydomonadales</taxon>
        <taxon>Astrephomenaceae</taxon>
        <taxon>Astrephomene</taxon>
    </lineage>
</organism>
<dbReference type="AlphaFoldDB" id="A0AAD3DFD5"/>
<accession>A0AAD3DFD5</accession>
<evidence type="ECO:0000256" key="2">
    <source>
        <dbReference type="SAM" id="Phobius"/>
    </source>
</evidence>
<proteinExistence type="predicted"/>
<keyword evidence="2" id="KW-0812">Transmembrane</keyword>
<keyword evidence="2" id="KW-1133">Transmembrane helix</keyword>
<feature type="transmembrane region" description="Helical" evidence="2">
    <location>
        <begin position="96"/>
        <end position="116"/>
    </location>
</feature>
<evidence type="ECO:0000256" key="1">
    <source>
        <dbReference type="SAM" id="MobiDB-lite"/>
    </source>
</evidence>
<feature type="transmembrane region" description="Helical" evidence="2">
    <location>
        <begin position="128"/>
        <end position="148"/>
    </location>
</feature>
<keyword evidence="2" id="KW-0472">Membrane</keyword>
<protein>
    <submittedName>
        <fullName evidence="3">Uncharacterized protein</fullName>
    </submittedName>
</protein>
<keyword evidence="4" id="KW-1185">Reference proteome</keyword>
<gene>
    <name evidence="3" type="ORF">Agub_g826</name>
</gene>
<feature type="transmembrane region" description="Helical" evidence="2">
    <location>
        <begin position="61"/>
        <end position="84"/>
    </location>
</feature>
<evidence type="ECO:0000313" key="4">
    <source>
        <dbReference type="Proteomes" id="UP001054857"/>
    </source>
</evidence>